<feature type="coiled-coil region" evidence="1">
    <location>
        <begin position="8"/>
        <end position="42"/>
    </location>
</feature>
<keyword evidence="1" id="KW-0175">Coiled coil</keyword>
<organism evidence="2 3">
    <name type="scientific">Clostridium perfringens</name>
    <dbReference type="NCBI Taxonomy" id="1502"/>
    <lineage>
        <taxon>Bacteria</taxon>
        <taxon>Bacillati</taxon>
        <taxon>Bacillota</taxon>
        <taxon>Clostridia</taxon>
        <taxon>Eubacteriales</taxon>
        <taxon>Clostridiaceae</taxon>
        <taxon>Clostridium</taxon>
    </lineage>
</organism>
<proteinExistence type="predicted"/>
<dbReference type="RefSeq" id="WP_061429966.1">
    <property type="nucleotide sequence ID" value="NZ_CATNZX010000001.1"/>
</dbReference>
<accession>A0A140GS87</accession>
<evidence type="ECO:0000313" key="3">
    <source>
        <dbReference type="Proteomes" id="UP000070260"/>
    </source>
</evidence>
<gene>
    <name evidence="2" type="ORF">JFP838_pA0480</name>
</gene>
<dbReference type="PATRIC" id="fig|1502.177.peg.3692"/>
<keyword evidence="2" id="KW-0614">Plasmid</keyword>
<evidence type="ECO:0000256" key="1">
    <source>
        <dbReference type="SAM" id="Coils"/>
    </source>
</evidence>
<geneLocation type="plasmid" evidence="2 3">
    <name>pJFP838A</name>
</geneLocation>
<name>A0A140GS87_CLOPF</name>
<reference evidence="2 3" key="1">
    <citation type="journal article" date="2016" name="PLoS ONE">
        <title>Plasmid Characterization and Chromosome Analysis of Two netF+ Clostridium perfringens Isolates Associated with Foal and Canine Necrotizing Enteritis.</title>
        <authorList>
            <person name="Mehdizadeh Gohari I."/>
            <person name="Kropinski A.M."/>
            <person name="Weese S.J."/>
            <person name="Parreira V.R."/>
            <person name="Whitehead A.E."/>
            <person name="Boerlin P."/>
            <person name="Prescott J.F."/>
        </authorList>
    </citation>
    <scope>NUCLEOTIDE SEQUENCE [LARGE SCALE GENOMIC DNA]</scope>
    <source>
        <strain evidence="2 3">JP838</strain>
        <plasmid evidence="3">Plasmid pJFP838A</plasmid>
    </source>
</reference>
<sequence>MINNVKNVEELESAIEKVKGIRQQAIAKRDVLVDNLKQENEELAKFDINPKEVEVELKNRENQINQLLSEINQLIPWDLIQGSNINQENRNGDIPF</sequence>
<dbReference type="EMBL" id="CP013615">
    <property type="protein sequence ID" value="AMN31396.1"/>
    <property type="molecule type" value="Genomic_DNA"/>
</dbReference>
<dbReference type="AlphaFoldDB" id="A0A140GS87"/>
<dbReference type="Proteomes" id="UP000070260">
    <property type="component" value="Plasmid pJFP838A"/>
</dbReference>
<evidence type="ECO:0000313" key="2">
    <source>
        <dbReference type="EMBL" id="AMN31396.1"/>
    </source>
</evidence>
<protein>
    <submittedName>
        <fullName evidence="2">Uncharacterized protein</fullName>
    </submittedName>
</protein>